<evidence type="ECO:0000313" key="8">
    <source>
        <dbReference type="Proteomes" id="UP000030653"/>
    </source>
</evidence>
<proteinExistence type="inferred from homology"/>
<dbReference type="OrthoDB" id="47494at2759"/>
<keyword evidence="5" id="KW-0503">Monooxygenase</keyword>
<dbReference type="PANTHER" id="PTHR13789">
    <property type="entry name" value="MONOOXYGENASE"/>
    <property type="match status" value="1"/>
</dbReference>
<dbReference type="GO" id="GO:0071949">
    <property type="term" value="F:FAD binding"/>
    <property type="evidence" value="ECO:0007669"/>
    <property type="project" value="InterPro"/>
</dbReference>
<dbReference type="SUPFAM" id="SSF51905">
    <property type="entry name" value="FAD/NAD(P)-binding domain"/>
    <property type="match status" value="1"/>
</dbReference>
<keyword evidence="8" id="KW-1185">Reference proteome</keyword>
<dbReference type="InterPro" id="IPR050493">
    <property type="entry name" value="FAD-dep_Monooxygenase_BioMet"/>
</dbReference>
<keyword evidence="3" id="KW-0274">FAD</keyword>
<dbReference type="Pfam" id="PF01494">
    <property type="entry name" value="FAD_binding_3"/>
    <property type="match status" value="1"/>
</dbReference>
<gene>
    <name evidence="7" type="ORF">DACRYDRAFT_52030</name>
</gene>
<dbReference type="Proteomes" id="UP000030653">
    <property type="component" value="Unassembled WGS sequence"/>
</dbReference>
<dbReference type="EMBL" id="JH795863">
    <property type="protein sequence ID" value="EJU01997.1"/>
    <property type="molecule type" value="Genomic_DNA"/>
</dbReference>
<evidence type="ECO:0000256" key="1">
    <source>
        <dbReference type="ARBA" id="ARBA00007992"/>
    </source>
</evidence>
<keyword evidence="4" id="KW-0560">Oxidoreductase</keyword>
<evidence type="ECO:0000256" key="4">
    <source>
        <dbReference type="ARBA" id="ARBA00023002"/>
    </source>
</evidence>
<reference evidence="7 8" key="1">
    <citation type="journal article" date="2012" name="Science">
        <title>The Paleozoic origin of enzymatic lignin decomposition reconstructed from 31 fungal genomes.</title>
        <authorList>
            <person name="Floudas D."/>
            <person name="Binder M."/>
            <person name="Riley R."/>
            <person name="Barry K."/>
            <person name="Blanchette R.A."/>
            <person name="Henrissat B."/>
            <person name="Martinez A.T."/>
            <person name="Otillar R."/>
            <person name="Spatafora J.W."/>
            <person name="Yadav J.S."/>
            <person name="Aerts A."/>
            <person name="Benoit I."/>
            <person name="Boyd A."/>
            <person name="Carlson A."/>
            <person name="Copeland A."/>
            <person name="Coutinho P.M."/>
            <person name="de Vries R.P."/>
            <person name="Ferreira P."/>
            <person name="Findley K."/>
            <person name="Foster B."/>
            <person name="Gaskell J."/>
            <person name="Glotzer D."/>
            <person name="Gorecki P."/>
            <person name="Heitman J."/>
            <person name="Hesse C."/>
            <person name="Hori C."/>
            <person name="Igarashi K."/>
            <person name="Jurgens J.A."/>
            <person name="Kallen N."/>
            <person name="Kersten P."/>
            <person name="Kohler A."/>
            <person name="Kuees U."/>
            <person name="Kumar T.K.A."/>
            <person name="Kuo A."/>
            <person name="LaButti K."/>
            <person name="Larrondo L.F."/>
            <person name="Lindquist E."/>
            <person name="Ling A."/>
            <person name="Lombard V."/>
            <person name="Lucas S."/>
            <person name="Lundell T."/>
            <person name="Martin R."/>
            <person name="McLaughlin D.J."/>
            <person name="Morgenstern I."/>
            <person name="Morin E."/>
            <person name="Murat C."/>
            <person name="Nagy L.G."/>
            <person name="Nolan M."/>
            <person name="Ohm R.A."/>
            <person name="Patyshakuliyeva A."/>
            <person name="Rokas A."/>
            <person name="Ruiz-Duenas F.J."/>
            <person name="Sabat G."/>
            <person name="Salamov A."/>
            <person name="Samejima M."/>
            <person name="Schmutz J."/>
            <person name="Slot J.C."/>
            <person name="St John F."/>
            <person name="Stenlid J."/>
            <person name="Sun H."/>
            <person name="Sun S."/>
            <person name="Syed K."/>
            <person name="Tsang A."/>
            <person name="Wiebenga A."/>
            <person name="Young D."/>
            <person name="Pisabarro A."/>
            <person name="Eastwood D.C."/>
            <person name="Martin F."/>
            <person name="Cullen D."/>
            <person name="Grigoriev I.V."/>
            <person name="Hibbett D.S."/>
        </authorList>
    </citation>
    <scope>NUCLEOTIDE SEQUENCE [LARGE SCALE GENOMIC DNA]</scope>
    <source>
        <strain evidence="7 8">DJM-731 SS1</strain>
    </source>
</reference>
<name>M5G7Z5_DACPD</name>
<sequence length="409" mass="45033">MEDKKTKVLVIGAGAAGPILALVLEHKGFLVEMYERHPQIPQGGLAMQLSGQSFKVLNLLGLAEGALALALPVEHAKHRSELSGRVFLDAPAGAGIRAATGWPICTVNRSTYTAYLLSECAKRGIKVFRGKRFLDLEQDAVGVKARFADGTEARGEMLVGCDGVHSTVRDVLFGKTPAEYTGLIGIAGYTPYTATLRPAEGPTMVEQVWGDGCHFVSLPMLEDRWMWAVNMPEEADLIEDWRTLKPADQGVKEMLRELPCYNWSGGVGEVIKGTTELVKFGLYLRSVAPVWHKGRAVLLGDAAHPTTPFLGQGANQATEDVYHLVRLLLKHAPFTEENLDKAFTEYANVRMDRVRRTIEQTKKEGDLRMIKGREACLAREEGLTRGMGTETWKIILEMISGPFTGEREI</sequence>
<keyword evidence="2" id="KW-0285">Flavoprotein</keyword>
<dbReference type="AlphaFoldDB" id="M5G7Z5"/>
<evidence type="ECO:0000256" key="5">
    <source>
        <dbReference type="ARBA" id="ARBA00023033"/>
    </source>
</evidence>
<evidence type="ECO:0000313" key="7">
    <source>
        <dbReference type="EMBL" id="EJU01997.1"/>
    </source>
</evidence>
<feature type="domain" description="FAD-binding" evidence="6">
    <location>
        <begin position="5"/>
        <end position="359"/>
    </location>
</feature>
<organism evidence="7 8">
    <name type="scientific">Dacryopinax primogenitus (strain DJM 731)</name>
    <name type="common">Brown rot fungus</name>
    <dbReference type="NCBI Taxonomy" id="1858805"/>
    <lineage>
        <taxon>Eukaryota</taxon>
        <taxon>Fungi</taxon>
        <taxon>Dikarya</taxon>
        <taxon>Basidiomycota</taxon>
        <taxon>Agaricomycotina</taxon>
        <taxon>Dacrymycetes</taxon>
        <taxon>Dacrymycetales</taxon>
        <taxon>Dacrymycetaceae</taxon>
        <taxon>Dacryopinax</taxon>
    </lineage>
</organism>
<protein>
    <submittedName>
        <fullName evidence="7">FAD/NADP-binding domain-containing protein</fullName>
    </submittedName>
</protein>
<dbReference type="HOGENOM" id="CLU_009665_19_5_1"/>
<dbReference type="InterPro" id="IPR036188">
    <property type="entry name" value="FAD/NAD-bd_sf"/>
</dbReference>
<dbReference type="Gene3D" id="3.50.50.60">
    <property type="entry name" value="FAD/NAD(P)-binding domain"/>
    <property type="match status" value="1"/>
</dbReference>
<comment type="similarity">
    <text evidence="1">Belongs to the paxM FAD-dependent monooxygenase family.</text>
</comment>
<dbReference type="PRINTS" id="PR00420">
    <property type="entry name" value="RNGMNOXGNASE"/>
</dbReference>
<dbReference type="GeneID" id="63690141"/>
<dbReference type="PANTHER" id="PTHR13789:SF309">
    <property type="entry name" value="PUTATIVE (AFU_ORTHOLOGUE AFUA_6G14510)-RELATED"/>
    <property type="match status" value="1"/>
</dbReference>
<dbReference type="OMA" id="SKETWRT"/>
<dbReference type="RefSeq" id="XP_040628894.1">
    <property type="nucleotide sequence ID" value="XM_040775079.1"/>
</dbReference>
<evidence type="ECO:0000256" key="2">
    <source>
        <dbReference type="ARBA" id="ARBA00022630"/>
    </source>
</evidence>
<dbReference type="InterPro" id="IPR002938">
    <property type="entry name" value="FAD-bd"/>
</dbReference>
<evidence type="ECO:0000259" key="6">
    <source>
        <dbReference type="Pfam" id="PF01494"/>
    </source>
</evidence>
<dbReference type="STRING" id="1858805.M5G7Z5"/>
<evidence type="ECO:0000256" key="3">
    <source>
        <dbReference type="ARBA" id="ARBA00022827"/>
    </source>
</evidence>
<dbReference type="GO" id="GO:0004497">
    <property type="term" value="F:monooxygenase activity"/>
    <property type="evidence" value="ECO:0007669"/>
    <property type="project" value="UniProtKB-KW"/>
</dbReference>
<accession>M5G7Z5</accession>